<reference evidence="3 4" key="1">
    <citation type="journal article" date="2023" name="Sci. Data">
        <title>Genome assembly of the Korean intertidal mud-creeper Batillaria attramentaria.</title>
        <authorList>
            <person name="Patra A.K."/>
            <person name="Ho P.T."/>
            <person name="Jun S."/>
            <person name="Lee S.J."/>
            <person name="Kim Y."/>
            <person name="Won Y.J."/>
        </authorList>
    </citation>
    <scope>NUCLEOTIDE SEQUENCE [LARGE SCALE GENOMIC DNA]</scope>
    <source>
        <strain evidence="3">Wonlab-2016</strain>
    </source>
</reference>
<evidence type="ECO:0000256" key="1">
    <source>
        <dbReference type="SAM" id="Phobius"/>
    </source>
</evidence>
<dbReference type="Proteomes" id="UP001519460">
    <property type="component" value="Unassembled WGS sequence"/>
</dbReference>
<proteinExistence type="predicted"/>
<evidence type="ECO:0000313" key="4">
    <source>
        <dbReference type="Proteomes" id="UP001519460"/>
    </source>
</evidence>
<comment type="caution">
    <text evidence="3">The sequence shown here is derived from an EMBL/GenBank/DDBJ whole genome shotgun (WGS) entry which is preliminary data.</text>
</comment>
<feature type="chain" id="PRO_5044789309" evidence="2">
    <location>
        <begin position="20"/>
        <end position="211"/>
    </location>
</feature>
<accession>A0ABD0JXA5</accession>
<feature type="transmembrane region" description="Helical" evidence="1">
    <location>
        <begin position="178"/>
        <end position="200"/>
    </location>
</feature>
<keyword evidence="1" id="KW-0472">Membrane</keyword>
<evidence type="ECO:0000256" key="2">
    <source>
        <dbReference type="SAM" id="SignalP"/>
    </source>
</evidence>
<dbReference type="EMBL" id="JACVVK020000299">
    <property type="protein sequence ID" value="KAK7479598.1"/>
    <property type="molecule type" value="Genomic_DNA"/>
</dbReference>
<feature type="signal peptide" evidence="2">
    <location>
        <begin position="1"/>
        <end position="19"/>
    </location>
</feature>
<sequence>MRKLFSFWFLLSVIAHCLSSGDHCVSFHFPALNSSVLSVPENTNITLPFQFIDDSCLRSADNFKIVISKKDKETHHFRDFCDILHVHGTCVQPFQETSCVCLEEDGMYQFRKLADRSDSTTWVWMTSNDIAAERSVNIEATCEDLGFTDDDLWYEGLTTPRTKTSLGTEDTAHHGINLTVVISVGIVSFAATVVAVARIVSRKGSRKFSNT</sequence>
<keyword evidence="1" id="KW-1133">Transmembrane helix</keyword>
<evidence type="ECO:0000313" key="3">
    <source>
        <dbReference type="EMBL" id="KAK7479598.1"/>
    </source>
</evidence>
<keyword evidence="2" id="KW-0732">Signal</keyword>
<keyword evidence="1" id="KW-0812">Transmembrane</keyword>
<protein>
    <submittedName>
        <fullName evidence="3">Uncharacterized protein</fullName>
    </submittedName>
</protein>
<organism evidence="3 4">
    <name type="scientific">Batillaria attramentaria</name>
    <dbReference type="NCBI Taxonomy" id="370345"/>
    <lineage>
        <taxon>Eukaryota</taxon>
        <taxon>Metazoa</taxon>
        <taxon>Spiralia</taxon>
        <taxon>Lophotrochozoa</taxon>
        <taxon>Mollusca</taxon>
        <taxon>Gastropoda</taxon>
        <taxon>Caenogastropoda</taxon>
        <taxon>Sorbeoconcha</taxon>
        <taxon>Cerithioidea</taxon>
        <taxon>Batillariidae</taxon>
        <taxon>Batillaria</taxon>
    </lineage>
</organism>
<name>A0ABD0JXA5_9CAEN</name>
<gene>
    <name evidence="3" type="ORF">BaRGS_00029147</name>
</gene>
<keyword evidence="4" id="KW-1185">Reference proteome</keyword>
<dbReference type="AlphaFoldDB" id="A0ABD0JXA5"/>